<dbReference type="SUPFAM" id="SSF54593">
    <property type="entry name" value="Glyoxalase/Bleomycin resistance protein/Dihydroxybiphenyl dioxygenase"/>
    <property type="match status" value="1"/>
</dbReference>
<evidence type="ECO:0000313" key="5">
    <source>
        <dbReference type="EMBL" id="WDR06464.1"/>
    </source>
</evidence>
<dbReference type="InterPro" id="IPR029068">
    <property type="entry name" value="Glyas_Bleomycin-R_OHBP_Dase"/>
</dbReference>
<sequence length="141" mass="15603">MGALVPELAVSDYQQSLHFYRDILGFSAVYERAEDGFAFLALGAAELMIDQIGIGRTFGIADEPIAYPLGRGVNLQIAVPTIEPLLKKLAVCGISLYLPLEDKWYRKVNSEIGQRQFVVPDPDGYLLRFCQDLGIRPAKGK</sequence>
<evidence type="ECO:0000256" key="1">
    <source>
        <dbReference type="ARBA" id="ARBA00011051"/>
    </source>
</evidence>
<name>A0ABY7YYL3_9HYPH</name>
<dbReference type="EMBL" id="CP118247">
    <property type="protein sequence ID" value="WDR06464.1"/>
    <property type="molecule type" value="Genomic_DNA"/>
</dbReference>
<keyword evidence="3" id="KW-0046">Antibiotic resistance</keyword>
<evidence type="ECO:0000259" key="4">
    <source>
        <dbReference type="PROSITE" id="PS51819"/>
    </source>
</evidence>
<organism evidence="5 6">
    <name type="scientific">Devosia rhodophyticola</name>
    <dbReference type="NCBI Taxonomy" id="3026423"/>
    <lineage>
        <taxon>Bacteria</taxon>
        <taxon>Pseudomonadati</taxon>
        <taxon>Pseudomonadota</taxon>
        <taxon>Alphaproteobacteria</taxon>
        <taxon>Hyphomicrobiales</taxon>
        <taxon>Devosiaceae</taxon>
        <taxon>Devosia</taxon>
    </lineage>
</organism>
<reference evidence="5 6" key="1">
    <citation type="submission" date="2023-02" db="EMBL/GenBank/DDBJ databases">
        <title>Devosia chondri sp. nov., isolated from the phycosphere of marine algae.</title>
        <authorList>
            <person name="Kim J.M."/>
            <person name="Lee J.K."/>
            <person name="Choi B.J."/>
            <person name="Bayburt H."/>
            <person name="Jeon C.O."/>
        </authorList>
    </citation>
    <scope>NUCLEOTIDE SEQUENCE [LARGE SCALE GENOMIC DNA]</scope>
    <source>
        <strain evidence="5 6">G2-5</strain>
    </source>
</reference>
<gene>
    <name evidence="5" type="ORF">PSQ90_03060</name>
</gene>
<dbReference type="InterPro" id="IPR004360">
    <property type="entry name" value="Glyas_Fos-R_dOase_dom"/>
</dbReference>
<evidence type="ECO:0000313" key="6">
    <source>
        <dbReference type="Proteomes" id="UP001222118"/>
    </source>
</evidence>
<dbReference type="CDD" id="cd08349">
    <property type="entry name" value="BLMA_like"/>
    <property type="match status" value="1"/>
</dbReference>
<dbReference type="Gene3D" id="3.10.180.10">
    <property type="entry name" value="2,3-Dihydroxybiphenyl 1,2-Dioxygenase, domain 1"/>
    <property type="match status" value="1"/>
</dbReference>
<protein>
    <recommendedName>
        <fullName evidence="2">Bleomycin resistance protein</fullName>
    </recommendedName>
</protein>
<evidence type="ECO:0000256" key="2">
    <source>
        <dbReference type="ARBA" id="ARBA00021572"/>
    </source>
</evidence>
<dbReference type="InterPro" id="IPR000335">
    <property type="entry name" value="Bleomycin-R"/>
</dbReference>
<dbReference type="PROSITE" id="PS51819">
    <property type="entry name" value="VOC"/>
    <property type="match status" value="1"/>
</dbReference>
<dbReference type="Pfam" id="PF00903">
    <property type="entry name" value="Glyoxalase"/>
    <property type="match status" value="1"/>
</dbReference>
<dbReference type="Proteomes" id="UP001222118">
    <property type="component" value="Chromosome"/>
</dbReference>
<accession>A0ABY7YYL3</accession>
<dbReference type="RefSeq" id="WP_282211978.1">
    <property type="nucleotide sequence ID" value="NZ_CP118247.1"/>
</dbReference>
<comment type="similarity">
    <text evidence="1">Belongs to the bleomycin resistance protein family.</text>
</comment>
<dbReference type="InterPro" id="IPR037523">
    <property type="entry name" value="VOC_core"/>
</dbReference>
<evidence type="ECO:0000256" key="3">
    <source>
        <dbReference type="ARBA" id="ARBA00023251"/>
    </source>
</evidence>
<keyword evidence="6" id="KW-1185">Reference proteome</keyword>
<proteinExistence type="inferred from homology"/>
<feature type="domain" description="VOC" evidence="4">
    <location>
        <begin position="1"/>
        <end position="132"/>
    </location>
</feature>